<dbReference type="Gene3D" id="1.10.357.10">
    <property type="entry name" value="Tetracycline Repressor, domain 2"/>
    <property type="match status" value="1"/>
</dbReference>
<evidence type="ECO:0000256" key="4">
    <source>
        <dbReference type="PROSITE-ProRule" id="PRU00335"/>
    </source>
</evidence>
<evidence type="ECO:0000256" key="1">
    <source>
        <dbReference type="ARBA" id="ARBA00023015"/>
    </source>
</evidence>
<reference evidence="6 7" key="1">
    <citation type="submission" date="2022-10" db="EMBL/GenBank/DDBJ databases">
        <title>The complete genomes of actinobacterial strains from the NBC collection.</title>
        <authorList>
            <person name="Joergensen T.S."/>
            <person name="Alvarez Arevalo M."/>
            <person name="Sterndorff E.B."/>
            <person name="Faurdal D."/>
            <person name="Vuksanovic O."/>
            <person name="Mourched A.-S."/>
            <person name="Charusanti P."/>
            <person name="Shaw S."/>
            <person name="Blin K."/>
            <person name="Weber T."/>
        </authorList>
    </citation>
    <scope>NUCLEOTIDE SEQUENCE [LARGE SCALE GENOMIC DNA]</scope>
    <source>
        <strain evidence="6 7">NBC_00319</strain>
    </source>
</reference>
<evidence type="ECO:0000313" key="7">
    <source>
        <dbReference type="Proteomes" id="UP001432128"/>
    </source>
</evidence>
<keyword evidence="7" id="KW-1185">Reference proteome</keyword>
<evidence type="ECO:0000259" key="5">
    <source>
        <dbReference type="PROSITE" id="PS50977"/>
    </source>
</evidence>
<dbReference type="SUPFAM" id="SSF48498">
    <property type="entry name" value="Tetracyclin repressor-like, C-terminal domain"/>
    <property type="match status" value="1"/>
</dbReference>
<organism evidence="6 7">
    <name type="scientific">Williamsia herbipolensis</name>
    <dbReference type="NCBI Taxonomy" id="1603258"/>
    <lineage>
        <taxon>Bacteria</taxon>
        <taxon>Bacillati</taxon>
        <taxon>Actinomycetota</taxon>
        <taxon>Actinomycetes</taxon>
        <taxon>Mycobacteriales</taxon>
        <taxon>Nocardiaceae</taxon>
        <taxon>Williamsia</taxon>
    </lineage>
</organism>
<proteinExistence type="predicted"/>
<gene>
    <name evidence="6" type="ORF">OG579_11510</name>
</gene>
<evidence type="ECO:0000313" key="6">
    <source>
        <dbReference type="EMBL" id="WUM18383.1"/>
    </source>
</evidence>
<protein>
    <submittedName>
        <fullName evidence="6">TetR/AcrR family transcriptional regulator</fullName>
    </submittedName>
</protein>
<keyword evidence="2 4" id="KW-0238">DNA-binding</keyword>
<dbReference type="GO" id="GO:0003677">
    <property type="term" value="F:DNA binding"/>
    <property type="evidence" value="ECO:0007669"/>
    <property type="project" value="UniProtKB-UniRule"/>
</dbReference>
<evidence type="ECO:0000256" key="2">
    <source>
        <dbReference type="ARBA" id="ARBA00023125"/>
    </source>
</evidence>
<dbReference type="PANTHER" id="PTHR47506">
    <property type="entry name" value="TRANSCRIPTIONAL REGULATORY PROTEIN"/>
    <property type="match status" value="1"/>
</dbReference>
<sequence length="185" mass="19781">MDTRTAIVEAADRLFYERGIQQVSMDELRESAGVSLKRLYADFPGKDAIVLAVLEHRHAMWVSGLDRVAAPLASPRDKLLAVFDFLAEWFVTDDFRGCAFINAFGELGGSSPEVAAAARAHKESFQIYVDDLVEKAGATPALARQLVLLAEGAQTTSAIVADPTAARHARDAAEVLISAAIGAPA</sequence>
<dbReference type="EMBL" id="CP108021">
    <property type="protein sequence ID" value="WUM18383.1"/>
    <property type="molecule type" value="Genomic_DNA"/>
</dbReference>
<dbReference type="InterPro" id="IPR036271">
    <property type="entry name" value="Tet_transcr_reg_TetR-rel_C_sf"/>
</dbReference>
<keyword evidence="3" id="KW-0804">Transcription</keyword>
<dbReference type="Proteomes" id="UP001432128">
    <property type="component" value="Chromosome"/>
</dbReference>
<dbReference type="InterPro" id="IPR009057">
    <property type="entry name" value="Homeodomain-like_sf"/>
</dbReference>
<feature type="domain" description="HTH tetR-type" evidence="5">
    <location>
        <begin position="1"/>
        <end position="61"/>
    </location>
</feature>
<dbReference type="InterPro" id="IPR001647">
    <property type="entry name" value="HTH_TetR"/>
</dbReference>
<dbReference type="SUPFAM" id="SSF46689">
    <property type="entry name" value="Homeodomain-like"/>
    <property type="match status" value="1"/>
</dbReference>
<dbReference type="Pfam" id="PF00440">
    <property type="entry name" value="TetR_N"/>
    <property type="match status" value="1"/>
</dbReference>
<dbReference type="PANTHER" id="PTHR47506:SF1">
    <property type="entry name" value="HTH-TYPE TRANSCRIPTIONAL REGULATOR YJDC"/>
    <property type="match status" value="1"/>
</dbReference>
<dbReference type="PROSITE" id="PS50977">
    <property type="entry name" value="HTH_TETR_2"/>
    <property type="match status" value="1"/>
</dbReference>
<accession>A0AAU4JX50</accession>
<dbReference type="AlphaFoldDB" id="A0AAU4JX50"/>
<feature type="DNA-binding region" description="H-T-H motif" evidence="4">
    <location>
        <begin position="24"/>
        <end position="43"/>
    </location>
</feature>
<evidence type="ECO:0000256" key="3">
    <source>
        <dbReference type="ARBA" id="ARBA00023163"/>
    </source>
</evidence>
<dbReference type="InterPro" id="IPR011075">
    <property type="entry name" value="TetR_C"/>
</dbReference>
<keyword evidence="1" id="KW-0805">Transcription regulation</keyword>
<dbReference type="KEGG" id="whr:OG579_11510"/>
<dbReference type="RefSeq" id="WP_045820981.1">
    <property type="nucleotide sequence ID" value="NZ_CP108021.1"/>
</dbReference>
<dbReference type="Pfam" id="PF16925">
    <property type="entry name" value="TetR_C_13"/>
    <property type="match status" value="1"/>
</dbReference>
<name>A0AAU4JX50_9NOCA</name>
<dbReference type="PRINTS" id="PR00455">
    <property type="entry name" value="HTHTETR"/>
</dbReference>